<evidence type="ECO:0000256" key="3">
    <source>
        <dbReference type="ARBA" id="ARBA00023125"/>
    </source>
</evidence>
<evidence type="ECO:0008006" key="11">
    <source>
        <dbReference type="Google" id="ProtNLM"/>
    </source>
</evidence>
<dbReference type="SMART" id="SM01017">
    <property type="entry name" value="Arrestin_C"/>
    <property type="match status" value="1"/>
</dbReference>
<proteinExistence type="predicted"/>
<sequence>METSLLPDIACHTGKHISGSRKGIQLSFVLIEPVVFLQGHSTGGSSCKDKAAVVRGSLHMKVSEPIKIKRVCVYFRGLLKLELSEVELVRNRDLITSGITYFDRGQTAQSCNIYGADLCHIPDRSGTDTERGQHVGKTAQTVRKDQFLPPEYNAGSLHRPRLVGAGSNCAVFPAGDYMYNFEFLLHNSLPETINTELISTRYYLEALIEPSGAFSSKIVSQLDVPVIRLPAENSLELVEPIVVSRKWREQLYYDVCISGKCFPLGSQIPVRVKLTPLANVQCHWIRVYVSQHIQHRTKYRFLQLPTKKVLLFEKQAGLASYSSYPGSTMRITTEGTVRPSGIQSTNLLGEESETSDIKLEVQLPRCQEMRSKERTQRLHFSTKGGSPEVNHWIQIVLCLSVKDKDGMGSNKPRPVELTIESPFTILSCKATPANIYVPPYAVEGDMGVTPSHEGQCGCGGSPRSISLASRQEAEAPETERMDNSTPVKSQFSREITRPRSFDSISSDIKQPARAHLPVWGLPSDELHRRAAPCRNGQWFDVSEKAIAVRAASSDNRNTDAGVDPLSDTIDEMKNRLERMESLLLARRRSAADGNRSSSSLRDVNEDDVSFSLMDRIGFSSFIGSASGFAVLSPRGLQWVSSITHSTELLDFISNRARTYMLGWSEEMMSTWQHLRPDDRTPLPPKGSAILAVNYFFAYVNSTLPLFDQTRFMELFNLQYSDNPPTSVAWYASLNAVLGIGALVLEDELGVPSTILHPRQDTESGGHVLSYLRNCYSVFTQLSYSCREVMGVQALIGMAMILEILLDVEAGYMAIGSAARLALGLGLNRDCNAEFSTSDVEERRNVFWVVYIIDRTLSFRLGRPPTISDEDIQVSEPASGKFLHMVRLIKIESEIYTRLYSVRARDPDRRTERLAAEDELYQKLLAWQYSLPDGELRPGQVLHCPNPEQLPSTILLHAEYYNCQLMLWRLDIGTEATSSPDDPRWSSKRMACLAAARDTVKLLDSLREGGELFRNNLARRLSYYPLSASLRLFINILLNPRDPGALADLDWLRVVLNTMSGPLLTSSSPFALLLFEVFQKLTRTAEDFLVRTLSGGTNETTPRHDFTTPEVTGHEVSSTMPSPFGITRDYHIHTLGGWCPQLPPPFSDYAALSYDDPTPTREHAPLGKVNQILSQSDIGASETLFSGYESISSEVHGVDSGLSSPSLHLGWQNHTTRPDSSSSIGPAS</sequence>
<comment type="subcellular location">
    <subcellularLocation>
        <location evidence="1">Nucleus</location>
    </subcellularLocation>
</comment>
<dbReference type="EMBL" id="NIDN02000129">
    <property type="protein sequence ID" value="RLL95983.1"/>
    <property type="molecule type" value="Genomic_DNA"/>
</dbReference>
<dbReference type="GO" id="GO:0008270">
    <property type="term" value="F:zinc ion binding"/>
    <property type="evidence" value="ECO:0007669"/>
    <property type="project" value="InterPro"/>
</dbReference>
<evidence type="ECO:0000256" key="6">
    <source>
        <dbReference type="SAM" id="MobiDB-lite"/>
    </source>
</evidence>
<evidence type="ECO:0000256" key="2">
    <source>
        <dbReference type="ARBA" id="ARBA00023015"/>
    </source>
</evidence>
<dbReference type="AlphaFoldDB" id="A0A421D1K6"/>
<evidence type="ECO:0000256" key="5">
    <source>
        <dbReference type="ARBA" id="ARBA00023242"/>
    </source>
</evidence>
<comment type="caution">
    <text evidence="9">The sequence shown here is derived from an EMBL/GenBank/DDBJ whole genome shotgun (WGS) entry which is preliminary data.</text>
</comment>
<evidence type="ECO:0000313" key="10">
    <source>
        <dbReference type="Proteomes" id="UP000215289"/>
    </source>
</evidence>
<dbReference type="GO" id="GO:0005634">
    <property type="term" value="C:nucleus"/>
    <property type="evidence" value="ECO:0007669"/>
    <property type="project" value="UniProtKB-SubCell"/>
</dbReference>
<dbReference type="OrthoDB" id="2123952at2759"/>
<organism evidence="9 10">
    <name type="scientific">Aspergillus turcosus</name>
    <dbReference type="NCBI Taxonomy" id="1245748"/>
    <lineage>
        <taxon>Eukaryota</taxon>
        <taxon>Fungi</taxon>
        <taxon>Dikarya</taxon>
        <taxon>Ascomycota</taxon>
        <taxon>Pezizomycotina</taxon>
        <taxon>Eurotiomycetes</taxon>
        <taxon>Eurotiomycetidae</taxon>
        <taxon>Eurotiales</taxon>
        <taxon>Aspergillaceae</taxon>
        <taxon>Aspergillus</taxon>
        <taxon>Aspergillus subgen. Fumigati</taxon>
    </lineage>
</organism>
<keyword evidence="4" id="KW-0804">Transcription</keyword>
<feature type="domain" description="Arrestin C-terminal-like" evidence="8">
    <location>
        <begin position="247"/>
        <end position="430"/>
    </location>
</feature>
<evidence type="ECO:0000259" key="7">
    <source>
        <dbReference type="SMART" id="SM00906"/>
    </source>
</evidence>
<dbReference type="GO" id="GO:0003677">
    <property type="term" value="F:DNA binding"/>
    <property type="evidence" value="ECO:0007669"/>
    <property type="project" value="UniProtKB-KW"/>
</dbReference>
<name>A0A421D1K6_9EURO</name>
<dbReference type="Pfam" id="PF04082">
    <property type="entry name" value="Fungal_trans"/>
    <property type="match status" value="1"/>
</dbReference>
<evidence type="ECO:0000259" key="8">
    <source>
        <dbReference type="SMART" id="SM01017"/>
    </source>
</evidence>
<dbReference type="InterPro" id="IPR011022">
    <property type="entry name" value="Arrestin_C-like"/>
</dbReference>
<keyword evidence="2" id="KW-0805">Transcription regulation</keyword>
<evidence type="ECO:0000256" key="4">
    <source>
        <dbReference type="ARBA" id="ARBA00023163"/>
    </source>
</evidence>
<dbReference type="CDD" id="cd12148">
    <property type="entry name" value="fungal_TF_MHR"/>
    <property type="match status" value="1"/>
</dbReference>
<dbReference type="GO" id="GO:0003700">
    <property type="term" value="F:DNA-binding transcription factor activity"/>
    <property type="evidence" value="ECO:0007669"/>
    <property type="project" value="InterPro"/>
</dbReference>
<feature type="compositionally biased region" description="Basic and acidic residues" evidence="6">
    <location>
        <begin position="471"/>
        <end position="482"/>
    </location>
</feature>
<dbReference type="Pfam" id="PF02752">
    <property type="entry name" value="Arrestin_C"/>
    <property type="match status" value="1"/>
</dbReference>
<keyword evidence="5" id="KW-0539">Nucleus</keyword>
<dbReference type="InterPro" id="IPR007219">
    <property type="entry name" value="XnlR_reg_dom"/>
</dbReference>
<dbReference type="PANTHER" id="PTHR46910:SF37">
    <property type="entry name" value="ZN(II)2CYS6 TRANSCRIPTION FACTOR (EUROFUNG)"/>
    <property type="match status" value="1"/>
</dbReference>
<feature type="compositionally biased region" description="Polar residues" evidence="6">
    <location>
        <begin position="1200"/>
        <end position="1227"/>
    </location>
</feature>
<dbReference type="STRING" id="1245748.A0A421D1K6"/>
<dbReference type="InterPro" id="IPR050987">
    <property type="entry name" value="AtrR-like"/>
</dbReference>
<dbReference type="PANTHER" id="PTHR46910">
    <property type="entry name" value="TRANSCRIPTION FACTOR PDR1"/>
    <property type="match status" value="1"/>
</dbReference>
<dbReference type="Proteomes" id="UP000215289">
    <property type="component" value="Unassembled WGS sequence"/>
</dbReference>
<dbReference type="GO" id="GO:0006351">
    <property type="term" value="P:DNA-templated transcription"/>
    <property type="evidence" value="ECO:0007669"/>
    <property type="project" value="InterPro"/>
</dbReference>
<feature type="region of interest" description="Disordered" evidence="6">
    <location>
        <begin position="1098"/>
        <end position="1118"/>
    </location>
</feature>
<evidence type="ECO:0000313" key="9">
    <source>
        <dbReference type="EMBL" id="RLL95983.1"/>
    </source>
</evidence>
<accession>A0A421D1K6</accession>
<dbReference type="InterPro" id="IPR014752">
    <property type="entry name" value="Arrestin-like_C"/>
</dbReference>
<feature type="domain" description="Xylanolytic transcriptional activator regulatory" evidence="7">
    <location>
        <begin position="810"/>
        <end position="882"/>
    </location>
</feature>
<dbReference type="Gene3D" id="2.60.40.640">
    <property type="match status" value="1"/>
</dbReference>
<keyword evidence="10" id="KW-1185">Reference proteome</keyword>
<keyword evidence="3" id="KW-0238">DNA-binding</keyword>
<protein>
    <recommendedName>
        <fullName evidence="11">Transcription factor domain-containing protein</fullName>
    </recommendedName>
</protein>
<gene>
    <name evidence="9" type="ORF">CFD26_103688</name>
</gene>
<dbReference type="SMART" id="SM00906">
    <property type="entry name" value="Fungal_trans"/>
    <property type="match status" value="1"/>
</dbReference>
<reference evidence="9 10" key="1">
    <citation type="submission" date="2018-08" db="EMBL/GenBank/DDBJ databases">
        <title>Draft genome sequences of two Aspergillus turcosus clinical strains isolated from bronchoalveolar lavage fluid: one azole-susceptible and the other azole-resistant.</title>
        <authorList>
            <person name="Parent-Michaud M."/>
            <person name="Dufresne P.J."/>
            <person name="Fournier E."/>
            <person name="Martineau C."/>
            <person name="Moreira S."/>
            <person name="Perkins V."/>
            <person name="De Repentigny L."/>
            <person name="Dufresne S.F."/>
        </authorList>
    </citation>
    <scope>NUCLEOTIDE SEQUENCE [LARGE SCALE GENOMIC DNA]</scope>
    <source>
        <strain evidence="9">HMR AF 1038</strain>
    </source>
</reference>
<feature type="region of interest" description="Disordered" evidence="6">
    <location>
        <begin position="453"/>
        <end position="507"/>
    </location>
</feature>
<feature type="region of interest" description="Disordered" evidence="6">
    <location>
        <begin position="1194"/>
        <end position="1227"/>
    </location>
</feature>
<evidence type="ECO:0000256" key="1">
    <source>
        <dbReference type="ARBA" id="ARBA00004123"/>
    </source>
</evidence>
<feature type="compositionally biased region" description="Polar residues" evidence="6">
    <location>
        <begin position="483"/>
        <end position="493"/>
    </location>
</feature>